<dbReference type="InterPro" id="IPR017475">
    <property type="entry name" value="EPS_sugar_tfrase"/>
</dbReference>
<reference evidence="10" key="1">
    <citation type="submission" date="2023-07" db="EMBL/GenBank/DDBJ databases">
        <title>Identification and characterization of horizontal gene transfer across gut microbiota members of farm animals based on homology search.</title>
        <authorList>
            <person name="Schwarzerova J."/>
            <person name="Nykrynova M."/>
            <person name="Jureckova K."/>
            <person name="Cejkova D."/>
            <person name="Rychlik I."/>
        </authorList>
    </citation>
    <scope>NUCLEOTIDE SEQUENCE [LARGE SCALE GENOMIC DNA]</scope>
    <source>
        <strain evidence="10">ET4</strain>
    </source>
</reference>
<sequence>MRNEIVSEREPIINLLIGSIDLLVIVFSIYTSYSLIKLIDPHYIFYFKLKSLLVLGGLSYIPALLYFPPLLYQRIVHVDRILERTFRLIVLYLVIFTIVLMVLKGNKVPYAFILSQFGFSWLLLSIERLLLRDFIKNIRKKGKNIKKILLVGAPAYFNNLYQEISDPHYGFKIEGIFYNEPEKHELDIPVPYMGNIESVTEYLMKHQDIKAVYCAVLEENQTEIRNILRYCENSVIRFYALPVYLNQLKKKMVSIQQGNCMLLTSRNEPLGNINNALIKRIFDWLFSTIFLLTLFPVIYVIVALIIKKQSPGPVLFKQERSGLNGKTFTCYKFRSMHVNKEADTLQATENDPRKFQFGDFMRRTNIDELPQFINVWLGDMSIVGPRPHMLKHTEMYSQLIKEYMVRHWVKPGITGWAQVLGLRGETKELKQMEDRVQADIWYVENWNFWLDIKIILKTAWKTICRNEKNAY</sequence>
<protein>
    <submittedName>
        <fullName evidence="9">Undecaprenyl-phosphate glucose phosphotransferase</fullName>
        <ecNumber evidence="9">2.7.8.31</ecNumber>
    </submittedName>
</protein>
<gene>
    <name evidence="9" type="ORF">QUW02_08495</name>
</gene>
<keyword evidence="4 7" id="KW-0812">Transmembrane</keyword>
<feature type="transmembrane region" description="Helical" evidence="7">
    <location>
        <begin position="284"/>
        <end position="306"/>
    </location>
</feature>
<proteinExistence type="inferred from homology"/>
<dbReference type="EMBL" id="JAUDCF010000018">
    <property type="protein sequence ID" value="MDM8145957.1"/>
    <property type="molecule type" value="Genomic_DNA"/>
</dbReference>
<evidence type="ECO:0000256" key="5">
    <source>
        <dbReference type="ARBA" id="ARBA00022989"/>
    </source>
</evidence>
<evidence type="ECO:0000256" key="2">
    <source>
        <dbReference type="ARBA" id="ARBA00006464"/>
    </source>
</evidence>
<feature type="transmembrane region" description="Helical" evidence="7">
    <location>
        <begin position="53"/>
        <end position="72"/>
    </location>
</feature>
<comment type="similarity">
    <text evidence="2">Belongs to the bacterial sugar transferase family.</text>
</comment>
<dbReference type="Pfam" id="PF13727">
    <property type="entry name" value="CoA_binding_3"/>
    <property type="match status" value="1"/>
</dbReference>
<dbReference type="PANTHER" id="PTHR30576:SF0">
    <property type="entry name" value="UNDECAPRENYL-PHOSPHATE N-ACETYLGALACTOSAMINYL 1-PHOSPHATE TRANSFERASE-RELATED"/>
    <property type="match status" value="1"/>
</dbReference>
<comment type="caution">
    <text evidence="9">The sequence shown here is derived from an EMBL/GenBank/DDBJ whole genome shotgun (WGS) entry which is preliminary data.</text>
</comment>
<evidence type="ECO:0000313" key="10">
    <source>
        <dbReference type="Proteomes" id="UP001228403"/>
    </source>
</evidence>
<dbReference type="Pfam" id="PF02397">
    <property type="entry name" value="Bac_transf"/>
    <property type="match status" value="1"/>
</dbReference>
<evidence type="ECO:0000256" key="7">
    <source>
        <dbReference type="SAM" id="Phobius"/>
    </source>
</evidence>
<evidence type="ECO:0000313" key="9">
    <source>
        <dbReference type="EMBL" id="MDM8145957.1"/>
    </source>
</evidence>
<name>A0ABT7U606_9BACE</name>
<organism evidence="9 10">
    <name type="scientific">Bacteroides eggerthii</name>
    <dbReference type="NCBI Taxonomy" id="28111"/>
    <lineage>
        <taxon>Bacteria</taxon>
        <taxon>Pseudomonadati</taxon>
        <taxon>Bacteroidota</taxon>
        <taxon>Bacteroidia</taxon>
        <taxon>Bacteroidales</taxon>
        <taxon>Bacteroidaceae</taxon>
        <taxon>Bacteroides</taxon>
    </lineage>
</organism>
<keyword evidence="10" id="KW-1185">Reference proteome</keyword>
<dbReference type="NCBIfam" id="TIGR03023">
    <property type="entry name" value="WcaJ_sugtrans"/>
    <property type="match status" value="1"/>
</dbReference>
<dbReference type="InterPro" id="IPR017473">
    <property type="entry name" value="Undecaprenyl-P_gluc_Ptfrase"/>
</dbReference>
<evidence type="ECO:0000259" key="8">
    <source>
        <dbReference type="Pfam" id="PF02397"/>
    </source>
</evidence>
<comment type="subcellular location">
    <subcellularLocation>
        <location evidence="1">Membrane</location>
        <topology evidence="1">Multi-pass membrane protein</topology>
    </subcellularLocation>
</comment>
<evidence type="ECO:0000256" key="1">
    <source>
        <dbReference type="ARBA" id="ARBA00004141"/>
    </source>
</evidence>
<dbReference type="PANTHER" id="PTHR30576">
    <property type="entry name" value="COLANIC BIOSYNTHESIS UDP-GLUCOSE LIPID CARRIER TRANSFERASE"/>
    <property type="match status" value="1"/>
</dbReference>
<dbReference type="GO" id="GO:0089702">
    <property type="term" value="F:undecaprenyl-phosphate glucose phosphotransferase activity"/>
    <property type="evidence" value="ECO:0007669"/>
    <property type="project" value="UniProtKB-EC"/>
</dbReference>
<dbReference type="Proteomes" id="UP001228403">
    <property type="component" value="Unassembled WGS sequence"/>
</dbReference>
<dbReference type="Gene3D" id="3.40.50.720">
    <property type="entry name" value="NAD(P)-binding Rossmann-like Domain"/>
    <property type="match status" value="1"/>
</dbReference>
<dbReference type="NCBIfam" id="TIGR03025">
    <property type="entry name" value="EPS_sugtrans"/>
    <property type="match status" value="1"/>
</dbReference>
<evidence type="ECO:0000256" key="3">
    <source>
        <dbReference type="ARBA" id="ARBA00022679"/>
    </source>
</evidence>
<dbReference type="EC" id="2.7.8.31" evidence="9"/>
<feature type="transmembrane region" description="Helical" evidence="7">
    <location>
        <begin position="109"/>
        <end position="131"/>
    </location>
</feature>
<evidence type="ECO:0000256" key="4">
    <source>
        <dbReference type="ARBA" id="ARBA00022692"/>
    </source>
</evidence>
<accession>A0ABT7U606</accession>
<keyword evidence="5 7" id="KW-1133">Transmembrane helix</keyword>
<feature type="transmembrane region" description="Helical" evidence="7">
    <location>
        <begin position="84"/>
        <end position="103"/>
    </location>
</feature>
<dbReference type="InterPro" id="IPR003362">
    <property type="entry name" value="Bact_transf"/>
</dbReference>
<keyword evidence="3 9" id="KW-0808">Transferase</keyword>
<feature type="transmembrane region" description="Helical" evidence="7">
    <location>
        <begin position="12"/>
        <end position="33"/>
    </location>
</feature>
<evidence type="ECO:0000256" key="6">
    <source>
        <dbReference type="ARBA" id="ARBA00023136"/>
    </source>
</evidence>
<keyword evidence="6 7" id="KW-0472">Membrane</keyword>
<feature type="domain" description="Bacterial sugar transferase" evidence="8">
    <location>
        <begin position="279"/>
        <end position="462"/>
    </location>
</feature>